<accession>A0AAD5P9C1</accession>
<dbReference type="Pfam" id="PF00067">
    <property type="entry name" value="p450"/>
    <property type="match status" value="1"/>
</dbReference>
<keyword evidence="5" id="KW-0812">Transmembrane</keyword>
<comment type="caution">
    <text evidence="6">The sequence shown here is derived from an EMBL/GenBank/DDBJ whole genome shotgun (WGS) entry which is preliminary data.</text>
</comment>
<organism evidence="6 7">
    <name type="scientific">Phascolomyces articulosus</name>
    <dbReference type="NCBI Taxonomy" id="60185"/>
    <lineage>
        <taxon>Eukaryota</taxon>
        <taxon>Fungi</taxon>
        <taxon>Fungi incertae sedis</taxon>
        <taxon>Mucoromycota</taxon>
        <taxon>Mucoromycotina</taxon>
        <taxon>Mucoromycetes</taxon>
        <taxon>Mucorales</taxon>
        <taxon>Lichtheimiaceae</taxon>
        <taxon>Phascolomyces</taxon>
    </lineage>
</organism>
<gene>
    <name evidence="6" type="ORF">BDA99DRAFT_445187</name>
</gene>
<sequence length="182" mass="20956">MENYPVPAASTKDIYTYYAGWITWLFFPSLATVVNLISVVFHRLLRHPEIMKEIINEQNQVFGNHYSDDNSKDCFTIVSVRKLVKLDSVCRESFRTNKEFNVSERANVGRESVILSNGVVIPPGEFYVLFNLWINHQDSILQKDTIGSYEKFEPFRHLETSQSVTKTGDDFLLFGLGKHVCP</sequence>
<dbReference type="SUPFAM" id="SSF48264">
    <property type="entry name" value="Cytochrome P450"/>
    <property type="match status" value="1"/>
</dbReference>
<evidence type="ECO:0000256" key="3">
    <source>
        <dbReference type="ARBA" id="ARBA00022723"/>
    </source>
</evidence>
<dbReference type="GO" id="GO:0020037">
    <property type="term" value="F:heme binding"/>
    <property type="evidence" value="ECO:0007669"/>
    <property type="project" value="InterPro"/>
</dbReference>
<feature type="transmembrane region" description="Helical" evidence="5">
    <location>
        <begin position="20"/>
        <end position="41"/>
    </location>
</feature>
<comment type="cofactor">
    <cofactor evidence="1">
        <name>heme</name>
        <dbReference type="ChEBI" id="CHEBI:30413"/>
    </cofactor>
</comment>
<name>A0AAD5P9C1_9FUNG</name>
<dbReference type="AlphaFoldDB" id="A0AAD5P9C1"/>
<proteinExistence type="inferred from homology"/>
<evidence type="ECO:0000313" key="6">
    <source>
        <dbReference type="EMBL" id="KAI9250130.1"/>
    </source>
</evidence>
<keyword evidence="4" id="KW-0503">Monooxygenase</keyword>
<comment type="similarity">
    <text evidence="2">Belongs to the cytochrome P450 family.</text>
</comment>
<evidence type="ECO:0000313" key="7">
    <source>
        <dbReference type="Proteomes" id="UP001209540"/>
    </source>
</evidence>
<evidence type="ECO:0000256" key="4">
    <source>
        <dbReference type="ARBA" id="ARBA00023033"/>
    </source>
</evidence>
<dbReference type="GO" id="GO:0004497">
    <property type="term" value="F:monooxygenase activity"/>
    <property type="evidence" value="ECO:0007669"/>
    <property type="project" value="UniProtKB-KW"/>
</dbReference>
<dbReference type="Gene3D" id="1.10.630.10">
    <property type="entry name" value="Cytochrome P450"/>
    <property type="match status" value="1"/>
</dbReference>
<keyword evidence="4" id="KW-0560">Oxidoreductase</keyword>
<keyword evidence="5" id="KW-0472">Membrane</keyword>
<dbReference type="EMBL" id="JAIXMP010000033">
    <property type="protein sequence ID" value="KAI9250130.1"/>
    <property type="molecule type" value="Genomic_DNA"/>
</dbReference>
<evidence type="ECO:0000256" key="1">
    <source>
        <dbReference type="ARBA" id="ARBA00001971"/>
    </source>
</evidence>
<dbReference type="Proteomes" id="UP001209540">
    <property type="component" value="Unassembled WGS sequence"/>
</dbReference>
<dbReference type="GO" id="GO:0005506">
    <property type="term" value="F:iron ion binding"/>
    <property type="evidence" value="ECO:0007669"/>
    <property type="project" value="InterPro"/>
</dbReference>
<protein>
    <submittedName>
        <fullName evidence="6">Cytochrome P450</fullName>
    </submittedName>
</protein>
<keyword evidence="7" id="KW-1185">Reference proteome</keyword>
<dbReference type="InterPro" id="IPR001128">
    <property type="entry name" value="Cyt_P450"/>
</dbReference>
<dbReference type="InterPro" id="IPR036396">
    <property type="entry name" value="Cyt_P450_sf"/>
</dbReference>
<keyword evidence="3" id="KW-0479">Metal-binding</keyword>
<reference evidence="6" key="1">
    <citation type="journal article" date="2022" name="IScience">
        <title>Evolution of zygomycete secretomes and the origins of terrestrial fungal ecologies.</title>
        <authorList>
            <person name="Chang Y."/>
            <person name="Wang Y."/>
            <person name="Mondo S."/>
            <person name="Ahrendt S."/>
            <person name="Andreopoulos W."/>
            <person name="Barry K."/>
            <person name="Beard J."/>
            <person name="Benny G.L."/>
            <person name="Blankenship S."/>
            <person name="Bonito G."/>
            <person name="Cuomo C."/>
            <person name="Desiro A."/>
            <person name="Gervers K.A."/>
            <person name="Hundley H."/>
            <person name="Kuo A."/>
            <person name="LaButti K."/>
            <person name="Lang B.F."/>
            <person name="Lipzen A."/>
            <person name="O'Donnell K."/>
            <person name="Pangilinan J."/>
            <person name="Reynolds N."/>
            <person name="Sandor L."/>
            <person name="Smith M.E."/>
            <person name="Tsang A."/>
            <person name="Grigoriev I.V."/>
            <person name="Stajich J.E."/>
            <person name="Spatafora J.W."/>
        </authorList>
    </citation>
    <scope>NUCLEOTIDE SEQUENCE</scope>
    <source>
        <strain evidence="6">RSA 2281</strain>
    </source>
</reference>
<evidence type="ECO:0000256" key="5">
    <source>
        <dbReference type="SAM" id="Phobius"/>
    </source>
</evidence>
<dbReference type="PANTHER" id="PTHR46206:SF1">
    <property type="entry name" value="P450, PUTATIVE (EUROFUNG)-RELATED"/>
    <property type="match status" value="1"/>
</dbReference>
<evidence type="ECO:0000256" key="2">
    <source>
        <dbReference type="ARBA" id="ARBA00010617"/>
    </source>
</evidence>
<reference evidence="6" key="2">
    <citation type="submission" date="2023-02" db="EMBL/GenBank/DDBJ databases">
        <authorList>
            <consortium name="DOE Joint Genome Institute"/>
            <person name="Mondo S.J."/>
            <person name="Chang Y."/>
            <person name="Wang Y."/>
            <person name="Ahrendt S."/>
            <person name="Andreopoulos W."/>
            <person name="Barry K."/>
            <person name="Beard J."/>
            <person name="Benny G.L."/>
            <person name="Blankenship S."/>
            <person name="Bonito G."/>
            <person name="Cuomo C."/>
            <person name="Desiro A."/>
            <person name="Gervers K.A."/>
            <person name="Hundley H."/>
            <person name="Kuo A."/>
            <person name="LaButti K."/>
            <person name="Lang B.F."/>
            <person name="Lipzen A."/>
            <person name="O'Donnell K."/>
            <person name="Pangilinan J."/>
            <person name="Reynolds N."/>
            <person name="Sandor L."/>
            <person name="Smith M.W."/>
            <person name="Tsang A."/>
            <person name="Grigoriev I.V."/>
            <person name="Stajich J.E."/>
            <person name="Spatafora J.W."/>
        </authorList>
    </citation>
    <scope>NUCLEOTIDE SEQUENCE</scope>
    <source>
        <strain evidence="6">RSA 2281</strain>
    </source>
</reference>
<dbReference type="GO" id="GO:0016705">
    <property type="term" value="F:oxidoreductase activity, acting on paired donors, with incorporation or reduction of molecular oxygen"/>
    <property type="evidence" value="ECO:0007669"/>
    <property type="project" value="InterPro"/>
</dbReference>
<dbReference type="PANTHER" id="PTHR46206">
    <property type="entry name" value="CYTOCHROME P450"/>
    <property type="match status" value="1"/>
</dbReference>
<keyword evidence="5" id="KW-1133">Transmembrane helix</keyword>